<dbReference type="Proteomes" id="UP000027195">
    <property type="component" value="Unassembled WGS sequence"/>
</dbReference>
<organism evidence="1 2">
    <name type="scientific">Botryobasidium botryosum (strain FD-172 SS1)</name>
    <dbReference type="NCBI Taxonomy" id="930990"/>
    <lineage>
        <taxon>Eukaryota</taxon>
        <taxon>Fungi</taxon>
        <taxon>Dikarya</taxon>
        <taxon>Basidiomycota</taxon>
        <taxon>Agaricomycotina</taxon>
        <taxon>Agaricomycetes</taxon>
        <taxon>Cantharellales</taxon>
        <taxon>Botryobasidiaceae</taxon>
        <taxon>Botryobasidium</taxon>
    </lineage>
</organism>
<dbReference type="EMBL" id="KL198042">
    <property type="protein sequence ID" value="KDQ13606.1"/>
    <property type="molecule type" value="Genomic_DNA"/>
</dbReference>
<reference evidence="2" key="1">
    <citation type="journal article" date="2014" name="Proc. Natl. Acad. Sci. U.S.A.">
        <title>Extensive sampling of basidiomycete genomes demonstrates inadequacy of the white-rot/brown-rot paradigm for wood decay fungi.</title>
        <authorList>
            <person name="Riley R."/>
            <person name="Salamov A.A."/>
            <person name="Brown D.W."/>
            <person name="Nagy L.G."/>
            <person name="Floudas D."/>
            <person name="Held B.W."/>
            <person name="Levasseur A."/>
            <person name="Lombard V."/>
            <person name="Morin E."/>
            <person name="Otillar R."/>
            <person name="Lindquist E.A."/>
            <person name="Sun H."/>
            <person name="LaButti K.M."/>
            <person name="Schmutz J."/>
            <person name="Jabbour D."/>
            <person name="Luo H."/>
            <person name="Baker S.E."/>
            <person name="Pisabarro A.G."/>
            <person name="Walton J.D."/>
            <person name="Blanchette R.A."/>
            <person name="Henrissat B."/>
            <person name="Martin F."/>
            <person name="Cullen D."/>
            <person name="Hibbett D.S."/>
            <person name="Grigoriev I.V."/>
        </authorList>
    </citation>
    <scope>NUCLEOTIDE SEQUENCE [LARGE SCALE GENOMIC DNA]</scope>
    <source>
        <strain evidence="2">FD-172 SS1</strain>
    </source>
</reference>
<accession>A0A067MPT0</accession>
<protein>
    <submittedName>
        <fullName evidence="1">Uncharacterized protein</fullName>
    </submittedName>
</protein>
<dbReference type="AlphaFoldDB" id="A0A067MPT0"/>
<gene>
    <name evidence="1" type="ORF">BOTBODRAFT_55882</name>
</gene>
<dbReference type="InParanoid" id="A0A067MPT0"/>
<keyword evidence="2" id="KW-1185">Reference proteome</keyword>
<proteinExistence type="predicted"/>
<name>A0A067MPT0_BOTB1</name>
<dbReference type="HOGENOM" id="CLU_2440547_0_0_1"/>
<evidence type="ECO:0000313" key="1">
    <source>
        <dbReference type="EMBL" id="KDQ13606.1"/>
    </source>
</evidence>
<sequence length="90" mass="10042">MPFRARCRPIILITKSSRALALLDPHSLDPLSISILILRSSPIKITRPMHHGAERNVLTMTNLGDTLPLMTRARMKALGSCSPMLLSRRL</sequence>
<evidence type="ECO:0000313" key="2">
    <source>
        <dbReference type="Proteomes" id="UP000027195"/>
    </source>
</evidence>